<keyword evidence="3" id="KW-1185">Reference proteome</keyword>
<gene>
    <name evidence="2" type="ORF">RI543_003851</name>
</gene>
<organism evidence="2 3">
    <name type="scientific">Arxiozyma heterogenica</name>
    <dbReference type="NCBI Taxonomy" id="278026"/>
    <lineage>
        <taxon>Eukaryota</taxon>
        <taxon>Fungi</taxon>
        <taxon>Dikarya</taxon>
        <taxon>Ascomycota</taxon>
        <taxon>Saccharomycotina</taxon>
        <taxon>Saccharomycetes</taxon>
        <taxon>Saccharomycetales</taxon>
        <taxon>Saccharomycetaceae</taxon>
        <taxon>Arxiozyma</taxon>
    </lineage>
</organism>
<proteinExistence type="predicted"/>
<feature type="compositionally biased region" description="Basic and acidic residues" evidence="1">
    <location>
        <begin position="142"/>
        <end position="152"/>
    </location>
</feature>
<reference evidence="3" key="1">
    <citation type="submission" date="2023-07" db="EMBL/GenBank/DDBJ databases">
        <title>A draft genome of Kazachstania heterogenica Y-27499.</title>
        <authorList>
            <person name="Donic C."/>
            <person name="Kralova J.S."/>
            <person name="Fidel L."/>
            <person name="Ben-Dor S."/>
            <person name="Jung S."/>
        </authorList>
    </citation>
    <scope>NUCLEOTIDE SEQUENCE [LARGE SCALE GENOMIC DNA]</scope>
    <source>
        <strain evidence="3">Y27499</strain>
    </source>
</reference>
<evidence type="ECO:0000313" key="2">
    <source>
        <dbReference type="EMBL" id="KAK5778923.1"/>
    </source>
</evidence>
<accession>A0AAN7WLM2</accession>
<dbReference type="AlphaFoldDB" id="A0AAN7WLM2"/>
<evidence type="ECO:0000313" key="3">
    <source>
        <dbReference type="Proteomes" id="UP001306508"/>
    </source>
</evidence>
<dbReference type="EMBL" id="JAWIZZ010000051">
    <property type="protein sequence ID" value="KAK5778923.1"/>
    <property type="molecule type" value="Genomic_DNA"/>
</dbReference>
<name>A0AAN7WLM2_9SACH</name>
<protein>
    <submittedName>
        <fullName evidence="2">Uncharacterized protein</fullName>
    </submittedName>
</protein>
<comment type="caution">
    <text evidence="2">The sequence shown here is derived from an EMBL/GenBank/DDBJ whole genome shotgun (WGS) entry which is preliminary data.</text>
</comment>
<dbReference type="Proteomes" id="UP001306508">
    <property type="component" value="Unassembled WGS sequence"/>
</dbReference>
<feature type="region of interest" description="Disordered" evidence="1">
    <location>
        <begin position="124"/>
        <end position="169"/>
    </location>
</feature>
<feature type="compositionally biased region" description="Polar residues" evidence="1">
    <location>
        <begin position="131"/>
        <end position="141"/>
    </location>
</feature>
<sequence length="412" mass="46988">MNTPSKTRFEMTQTQTNTDDSMILTPFRGRAIEENRLRQAFRMSVTPGLKRRLQAQRSHSSWRSNPNELRLFISDMSESRYSNSGKNLMGQLQMASGEDSELQQIIPYSEHDLSKSNIEQPIATPRKNFEDSSPTISSKSDLPTETKGDSNKEYGNTTNKNTKNPPKRLSDLIFSQLKVIPREVKIRKLEPLKIQDVGLKPLTDVDDNNIINNNNNNTGFIFNNDSLPVGLPRTPPTVKPIYTDDNILLPISDHNDNNTVDNAAAPMDIDNVGMENFEEDNGQNTNNYDKDPDIIDHEYERSFAFGQTTPHTDNEEAELLAYSDADKSNSHGSIDIKNNGSETIDMVTKIRHLLIRPDGTFETDFDKIITFLNNNQMIMNDSMPSMNEIFEICCQYLDMSEINEIERVWFIY</sequence>
<evidence type="ECO:0000256" key="1">
    <source>
        <dbReference type="SAM" id="MobiDB-lite"/>
    </source>
</evidence>